<evidence type="ECO:0000313" key="6">
    <source>
        <dbReference type="Proteomes" id="UP001570417"/>
    </source>
</evidence>
<dbReference type="Pfam" id="PF00196">
    <property type="entry name" value="GerE"/>
    <property type="match status" value="1"/>
</dbReference>
<evidence type="ECO:0000256" key="1">
    <source>
        <dbReference type="ARBA" id="ARBA00023015"/>
    </source>
</evidence>
<dbReference type="SMART" id="SM00421">
    <property type="entry name" value="HTH_LUXR"/>
    <property type="match status" value="1"/>
</dbReference>
<keyword evidence="3" id="KW-0804">Transcription</keyword>
<dbReference type="RefSeq" id="WP_137371964.1">
    <property type="nucleotide sequence ID" value="NZ_AP025491.1"/>
</dbReference>
<evidence type="ECO:0000256" key="2">
    <source>
        <dbReference type="ARBA" id="ARBA00023125"/>
    </source>
</evidence>
<dbReference type="Pfam" id="PF21155">
    <property type="entry name" value="VpsT-like_REC"/>
    <property type="match status" value="1"/>
</dbReference>
<dbReference type="InterPro" id="IPR000792">
    <property type="entry name" value="Tscrpt_reg_LuxR_C"/>
</dbReference>
<dbReference type="InterPro" id="IPR049151">
    <property type="entry name" value="CsgD-like_REC"/>
</dbReference>
<keyword evidence="2" id="KW-0238">DNA-binding</keyword>
<dbReference type="InterPro" id="IPR016032">
    <property type="entry name" value="Sig_transdc_resp-reg_C-effctor"/>
</dbReference>
<organism evidence="5 6">
    <name type="scientific">Vibrio gallaecicus</name>
    <dbReference type="NCBI Taxonomy" id="552386"/>
    <lineage>
        <taxon>Bacteria</taxon>
        <taxon>Pseudomonadati</taxon>
        <taxon>Pseudomonadota</taxon>
        <taxon>Gammaproteobacteria</taxon>
        <taxon>Vibrionales</taxon>
        <taxon>Vibrionaceae</taxon>
        <taxon>Vibrio</taxon>
    </lineage>
</organism>
<dbReference type="Gene3D" id="1.10.10.10">
    <property type="entry name" value="Winged helix-like DNA-binding domain superfamily/Winged helix DNA-binding domain"/>
    <property type="match status" value="1"/>
</dbReference>
<reference evidence="5 6" key="1">
    <citation type="journal article" date="2024" name="ISME J.">
        <title>Tailless and filamentous prophages are predominant in marine Vibrio.</title>
        <authorList>
            <person name="Steensen K."/>
            <person name="Seneca J."/>
            <person name="Bartlau N."/>
            <person name="Yu X.A."/>
            <person name="Hussain F.A."/>
            <person name="Polz M.F."/>
        </authorList>
    </citation>
    <scope>NUCLEOTIDE SEQUENCE [LARGE SCALE GENOMIC DNA]</scope>
    <source>
        <strain evidence="5 6">10N.222.51.A1</strain>
    </source>
</reference>
<evidence type="ECO:0000256" key="3">
    <source>
        <dbReference type="ARBA" id="ARBA00023163"/>
    </source>
</evidence>
<protein>
    <submittedName>
        <fullName evidence="5">LuxR C-terminal-related transcriptional regulator</fullName>
    </submittedName>
</protein>
<dbReference type="CDD" id="cd06170">
    <property type="entry name" value="LuxR_C_like"/>
    <property type="match status" value="1"/>
</dbReference>
<gene>
    <name evidence="5" type="ORF">AB4566_20880</name>
</gene>
<dbReference type="Proteomes" id="UP001570417">
    <property type="component" value="Unassembled WGS sequence"/>
</dbReference>
<dbReference type="SUPFAM" id="SSF46894">
    <property type="entry name" value="C-terminal effector domain of the bipartite response regulators"/>
    <property type="match status" value="1"/>
</dbReference>
<dbReference type="PROSITE" id="PS00622">
    <property type="entry name" value="HTH_LUXR_1"/>
    <property type="match status" value="1"/>
</dbReference>
<dbReference type="Gene3D" id="3.40.50.2300">
    <property type="match status" value="1"/>
</dbReference>
<sequence length="224" mass="26068">MHNNDITRSITFVAHNTLQSTLLKESIENILALPINQLTYQQLINQYRFEDQIMTSLVLIDFSSLTEEDKATYFALRDQRFPCVDEVLINCPPESDYVSFLKWKNLVGVFYSDDSLDMLVQGMKQVLDGEFWFSRQLAQEYIRFYRNRQPVTTSDQFALLTKREQQIIKLLGEGASNNDIAQQLFVSENTVKTHLHNVFKKINVSNRLQALLWAKDNIGSEEFV</sequence>
<accession>A0ABV4NHW8</accession>
<comment type="caution">
    <text evidence="5">The sequence shown here is derived from an EMBL/GenBank/DDBJ whole genome shotgun (WGS) entry which is preliminary data.</text>
</comment>
<evidence type="ECO:0000259" key="4">
    <source>
        <dbReference type="PROSITE" id="PS50043"/>
    </source>
</evidence>
<name>A0ABV4NHW8_9VIBR</name>
<evidence type="ECO:0000313" key="5">
    <source>
        <dbReference type="EMBL" id="MFA0570714.1"/>
    </source>
</evidence>
<dbReference type="PROSITE" id="PS50043">
    <property type="entry name" value="HTH_LUXR_2"/>
    <property type="match status" value="1"/>
</dbReference>
<keyword evidence="6" id="KW-1185">Reference proteome</keyword>
<dbReference type="PANTHER" id="PTHR44688">
    <property type="entry name" value="DNA-BINDING TRANSCRIPTIONAL ACTIVATOR DEVR_DOSR"/>
    <property type="match status" value="1"/>
</dbReference>
<dbReference type="EMBL" id="JBFRUW010000112">
    <property type="protein sequence ID" value="MFA0570714.1"/>
    <property type="molecule type" value="Genomic_DNA"/>
</dbReference>
<feature type="domain" description="HTH luxR-type" evidence="4">
    <location>
        <begin position="153"/>
        <end position="218"/>
    </location>
</feature>
<proteinExistence type="predicted"/>
<dbReference type="PANTHER" id="PTHR44688:SF16">
    <property type="entry name" value="DNA-BINDING TRANSCRIPTIONAL ACTIVATOR DEVR_DOSR"/>
    <property type="match status" value="1"/>
</dbReference>
<dbReference type="InterPro" id="IPR036388">
    <property type="entry name" value="WH-like_DNA-bd_sf"/>
</dbReference>
<dbReference type="PRINTS" id="PR00038">
    <property type="entry name" value="HTHLUXR"/>
</dbReference>
<keyword evidence="1" id="KW-0805">Transcription regulation</keyword>